<reference evidence="1 2" key="1">
    <citation type="submission" date="2005-07" db="EMBL/GenBank/DDBJ databases">
        <authorList>
            <person name="Mural R.J."/>
            <person name="Li P.W."/>
            <person name="Adams M.D."/>
            <person name="Amanatides P.G."/>
            <person name="Baden-Tillson H."/>
            <person name="Barnstead M."/>
            <person name="Chin S.H."/>
            <person name="Dew I."/>
            <person name="Evans C.A."/>
            <person name="Ferriera S."/>
            <person name="Flanigan M."/>
            <person name="Fosler C."/>
            <person name="Glodek A."/>
            <person name="Gu Z."/>
            <person name="Holt R.A."/>
            <person name="Jennings D."/>
            <person name="Kraft C.L."/>
            <person name="Lu F."/>
            <person name="Nguyen T."/>
            <person name="Nusskern D.R."/>
            <person name="Pfannkoch C.M."/>
            <person name="Sitter C."/>
            <person name="Sutton G.G."/>
            <person name="Venter J.C."/>
            <person name="Wang Z."/>
            <person name="Woodage T."/>
            <person name="Zheng X.H."/>
            <person name="Zhong F."/>
        </authorList>
    </citation>
    <scope>NUCLEOTIDE SEQUENCE [LARGE SCALE GENOMIC DNA]</scope>
    <source>
        <strain>BN</strain>
        <strain evidence="2">Sprague-Dawley</strain>
    </source>
</reference>
<evidence type="ECO:0000313" key="1">
    <source>
        <dbReference type="EMBL" id="EDM14120.1"/>
    </source>
</evidence>
<sequence>SALKFGPGTKVIVIPC</sequence>
<evidence type="ECO:0000313" key="2">
    <source>
        <dbReference type="Proteomes" id="UP000234681"/>
    </source>
</evidence>
<protein>
    <submittedName>
        <fullName evidence="1">RCG23377</fullName>
    </submittedName>
</protein>
<accession>A6KGP1</accession>
<feature type="non-terminal residue" evidence="1">
    <location>
        <position position="16"/>
    </location>
</feature>
<name>A6KGP1_RAT</name>
<dbReference type="EMBL" id="CH474049">
    <property type="protein sequence ID" value="EDM14120.1"/>
    <property type="molecule type" value="Genomic_DNA"/>
</dbReference>
<gene>
    <name evidence="1" type="ORF">rCG_23377</name>
</gene>
<dbReference type="Proteomes" id="UP000234681">
    <property type="component" value="Chromosome 15"/>
</dbReference>
<proteinExistence type="predicted"/>
<feature type="non-terminal residue" evidence="1">
    <location>
        <position position="1"/>
    </location>
</feature>
<organism evidence="1 2">
    <name type="scientific">Rattus norvegicus</name>
    <name type="common">Rat</name>
    <dbReference type="NCBI Taxonomy" id="10116"/>
    <lineage>
        <taxon>Eukaryota</taxon>
        <taxon>Metazoa</taxon>
        <taxon>Chordata</taxon>
        <taxon>Craniata</taxon>
        <taxon>Vertebrata</taxon>
        <taxon>Euteleostomi</taxon>
        <taxon>Mammalia</taxon>
        <taxon>Eutheria</taxon>
        <taxon>Euarchontoglires</taxon>
        <taxon>Glires</taxon>
        <taxon>Rodentia</taxon>
        <taxon>Myomorpha</taxon>
        <taxon>Muroidea</taxon>
        <taxon>Muridae</taxon>
        <taxon>Murinae</taxon>
        <taxon>Rattus</taxon>
    </lineage>
</organism>
<dbReference type="AlphaFoldDB" id="A6KGP1"/>